<accession>A0ABP0LKI8</accession>
<dbReference type="EMBL" id="CAXAMM010016703">
    <property type="protein sequence ID" value="CAK9039689.1"/>
    <property type="molecule type" value="Genomic_DNA"/>
</dbReference>
<proteinExistence type="predicted"/>
<reference evidence="2 3" key="1">
    <citation type="submission" date="2024-02" db="EMBL/GenBank/DDBJ databases">
        <authorList>
            <person name="Chen Y."/>
            <person name="Shah S."/>
            <person name="Dougan E. K."/>
            <person name="Thang M."/>
            <person name="Chan C."/>
        </authorList>
    </citation>
    <scope>NUCLEOTIDE SEQUENCE [LARGE SCALE GENOMIC DNA]</scope>
</reference>
<feature type="coiled-coil region" evidence="1">
    <location>
        <begin position="144"/>
        <end position="171"/>
    </location>
</feature>
<name>A0ABP0LKI8_9DINO</name>
<dbReference type="Proteomes" id="UP001642464">
    <property type="component" value="Unassembled WGS sequence"/>
</dbReference>
<evidence type="ECO:0000256" key="1">
    <source>
        <dbReference type="SAM" id="Coils"/>
    </source>
</evidence>
<evidence type="ECO:0000313" key="2">
    <source>
        <dbReference type="EMBL" id="CAK9039689.1"/>
    </source>
</evidence>
<organism evidence="2 3">
    <name type="scientific">Durusdinium trenchii</name>
    <dbReference type="NCBI Taxonomy" id="1381693"/>
    <lineage>
        <taxon>Eukaryota</taxon>
        <taxon>Sar</taxon>
        <taxon>Alveolata</taxon>
        <taxon>Dinophyceae</taxon>
        <taxon>Suessiales</taxon>
        <taxon>Symbiodiniaceae</taxon>
        <taxon>Durusdinium</taxon>
    </lineage>
</organism>
<protein>
    <submittedName>
        <fullName evidence="2">Chloroplastic</fullName>
    </submittedName>
</protein>
<gene>
    <name evidence="2" type="ORF">SCF082_LOCUS23205</name>
</gene>
<feature type="non-terminal residue" evidence="2">
    <location>
        <position position="1"/>
    </location>
</feature>
<keyword evidence="1" id="KW-0175">Coiled coil</keyword>
<evidence type="ECO:0000313" key="3">
    <source>
        <dbReference type="Proteomes" id="UP001642464"/>
    </source>
</evidence>
<feature type="coiled-coil region" evidence="1">
    <location>
        <begin position="17"/>
        <end position="58"/>
    </location>
</feature>
<sequence>PAICSCHLRSGLMEQRVRELERLLIHKEAELAKERDRCDKAKKKVRQLLAKLSERDQKIMALTLKLEAKSSKRVKDSPSKDAQQRAQIVARLEGLLEQMRQELTSSRLELDELLLRHQVRDEELKTAERSPEALHAQALLGMQVQDKKRSTEELLRKIQDLEDQLEDQRMVIVELLSGQPRKTVPEKGPQLPSKLRTFLEGAGPEAAELVCQNPELLEAFTEA</sequence>
<comment type="caution">
    <text evidence="2">The sequence shown here is derived from an EMBL/GenBank/DDBJ whole genome shotgun (WGS) entry which is preliminary data.</text>
</comment>
<keyword evidence="3" id="KW-1185">Reference proteome</keyword>
<feature type="coiled-coil region" evidence="1">
    <location>
        <begin position="89"/>
        <end position="116"/>
    </location>
</feature>